<reference evidence="9 10" key="1">
    <citation type="submission" date="2020-03" db="EMBL/GenBank/DDBJ databases">
        <authorList>
            <person name="Lai Q."/>
        </authorList>
    </citation>
    <scope>NUCLEOTIDE SEQUENCE [LARGE SCALE GENOMIC DNA]</scope>
    <source>
        <strain evidence="9 10">CCUG 25036</strain>
    </source>
</reference>
<dbReference type="PANTHER" id="PTHR42718">
    <property type="entry name" value="MAJOR FACILITATOR SUPERFAMILY MULTIDRUG TRANSPORTER MFSC"/>
    <property type="match status" value="1"/>
</dbReference>
<feature type="transmembrane region" description="Helical" evidence="7">
    <location>
        <begin position="99"/>
        <end position="118"/>
    </location>
</feature>
<feature type="transmembrane region" description="Helical" evidence="7">
    <location>
        <begin position="69"/>
        <end position="87"/>
    </location>
</feature>
<evidence type="ECO:0000256" key="5">
    <source>
        <dbReference type="ARBA" id="ARBA00023136"/>
    </source>
</evidence>
<feature type="compositionally biased region" description="Polar residues" evidence="6">
    <location>
        <begin position="9"/>
        <end position="20"/>
    </location>
</feature>
<dbReference type="Proteomes" id="UP000490980">
    <property type="component" value="Unassembled WGS sequence"/>
</dbReference>
<evidence type="ECO:0000256" key="3">
    <source>
        <dbReference type="ARBA" id="ARBA00022692"/>
    </source>
</evidence>
<evidence type="ECO:0000313" key="9">
    <source>
        <dbReference type="EMBL" id="NII06758.1"/>
    </source>
</evidence>
<feature type="transmembrane region" description="Helical" evidence="7">
    <location>
        <begin position="368"/>
        <end position="387"/>
    </location>
</feature>
<keyword evidence="3 7" id="KW-0812">Transmembrane</keyword>
<feature type="transmembrane region" description="Helical" evidence="7">
    <location>
        <begin position="187"/>
        <end position="207"/>
    </location>
</feature>
<dbReference type="PROSITE" id="PS50850">
    <property type="entry name" value="MFS"/>
    <property type="match status" value="1"/>
</dbReference>
<keyword evidence="2" id="KW-0813">Transport</keyword>
<feature type="transmembrane region" description="Helical" evidence="7">
    <location>
        <begin position="324"/>
        <end position="347"/>
    </location>
</feature>
<dbReference type="PANTHER" id="PTHR42718:SF9">
    <property type="entry name" value="MAJOR FACILITATOR SUPERFAMILY MULTIDRUG TRANSPORTER MFSC"/>
    <property type="match status" value="1"/>
</dbReference>
<feature type="transmembrane region" description="Helical" evidence="7">
    <location>
        <begin position="158"/>
        <end position="181"/>
    </location>
</feature>
<proteinExistence type="predicted"/>
<keyword evidence="5 7" id="KW-0472">Membrane</keyword>
<feature type="transmembrane region" description="Helical" evidence="7">
    <location>
        <begin position="33"/>
        <end position="57"/>
    </location>
</feature>
<accession>A0A7X5UAM4</accession>
<dbReference type="SUPFAM" id="SSF103473">
    <property type="entry name" value="MFS general substrate transporter"/>
    <property type="match status" value="1"/>
</dbReference>
<feature type="transmembrane region" description="Helical" evidence="7">
    <location>
        <begin position="232"/>
        <end position="257"/>
    </location>
</feature>
<evidence type="ECO:0000256" key="7">
    <source>
        <dbReference type="SAM" id="Phobius"/>
    </source>
</evidence>
<dbReference type="Pfam" id="PF07690">
    <property type="entry name" value="MFS_1"/>
    <property type="match status" value="1"/>
</dbReference>
<feature type="transmembrane region" description="Helical" evidence="7">
    <location>
        <begin position="393"/>
        <end position="421"/>
    </location>
</feature>
<dbReference type="CDD" id="cd17321">
    <property type="entry name" value="MFS_MMR_MDR_like"/>
    <property type="match status" value="1"/>
</dbReference>
<feature type="region of interest" description="Disordered" evidence="6">
    <location>
        <begin position="1"/>
        <end position="25"/>
    </location>
</feature>
<evidence type="ECO:0000256" key="1">
    <source>
        <dbReference type="ARBA" id="ARBA00004141"/>
    </source>
</evidence>
<evidence type="ECO:0000259" key="8">
    <source>
        <dbReference type="PROSITE" id="PS50850"/>
    </source>
</evidence>
<dbReference type="InterPro" id="IPR036259">
    <property type="entry name" value="MFS_trans_sf"/>
</dbReference>
<dbReference type="PRINTS" id="PR01036">
    <property type="entry name" value="TCRTETB"/>
</dbReference>
<name>A0A7X5UAM4_9GAMM</name>
<keyword evidence="4 7" id="KW-1133">Transmembrane helix</keyword>
<dbReference type="EMBL" id="JAARLZ010000005">
    <property type="protein sequence ID" value="NII06758.1"/>
    <property type="molecule type" value="Genomic_DNA"/>
</dbReference>
<protein>
    <submittedName>
        <fullName evidence="9">MFS transporter</fullName>
    </submittedName>
</protein>
<feature type="transmembrane region" description="Helical" evidence="7">
    <location>
        <begin position="263"/>
        <end position="286"/>
    </location>
</feature>
<dbReference type="InterPro" id="IPR020846">
    <property type="entry name" value="MFS_dom"/>
</dbReference>
<sequence length="431" mass="44411">MPSLYCESTPLNLSSVSGERSGQRSAAPSARPALAALSLCMLMSSLGTSIANVALPTFARVFGSSFHDAQWVVIVYLVAVTALVVVAGRFGDHVGHRRLLLAGLLLYTWASLFCGLAPSLPWLLLARALQGAGAAVMMALTLAFVAGTVPRERIGSAMGWLGTTSAIGTALGPSLGGILLATLGWRAIFLVSIPLGMLAIVFAWRYLPVDEVNETRAQAPLLDFGLLRDRRLAMGCVANLLVTSVMIATLVVGPFYLSNALGLTTAGVGLAMPCGPVVSAVTGILSGRLVDRHGADRIGILALGCMVAGAAALVLVPLRYGLPGYLLALLVLTLGYATFQAANNTAVMAGVPGGRRGLVSGLLNLSRNLGLVAGASLLGAVFAHGVGRDDVAAAVPAAVAAGMHLTFMVATGLLLVAFWSVAWSKSRQHHL</sequence>
<gene>
    <name evidence="9" type="ORF">HBF25_10210</name>
</gene>
<dbReference type="GO" id="GO:0016020">
    <property type="term" value="C:membrane"/>
    <property type="evidence" value="ECO:0007669"/>
    <property type="project" value="UniProtKB-SubCell"/>
</dbReference>
<evidence type="ECO:0000256" key="6">
    <source>
        <dbReference type="SAM" id="MobiDB-lite"/>
    </source>
</evidence>
<feature type="transmembrane region" description="Helical" evidence="7">
    <location>
        <begin position="124"/>
        <end position="146"/>
    </location>
</feature>
<keyword evidence="10" id="KW-1185">Reference proteome</keyword>
<feature type="transmembrane region" description="Helical" evidence="7">
    <location>
        <begin position="298"/>
        <end position="318"/>
    </location>
</feature>
<evidence type="ECO:0000256" key="4">
    <source>
        <dbReference type="ARBA" id="ARBA00022989"/>
    </source>
</evidence>
<comment type="subcellular location">
    <subcellularLocation>
        <location evidence="1">Membrane</location>
        <topology evidence="1">Multi-pass membrane protein</topology>
    </subcellularLocation>
</comment>
<dbReference type="InterPro" id="IPR011701">
    <property type="entry name" value="MFS"/>
</dbReference>
<dbReference type="AlphaFoldDB" id="A0A7X5UAM4"/>
<dbReference type="GO" id="GO:0022857">
    <property type="term" value="F:transmembrane transporter activity"/>
    <property type="evidence" value="ECO:0007669"/>
    <property type="project" value="InterPro"/>
</dbReference>
<feature type="domain" description="Major facilitator superfamily (MFS) profile" evidence="8">
    <location>
        <begin position="33"/>
        <end position="429"/>
    </location>
</feature>
<dbReference type="Gene3D" id="1.20.1250.20">
    <property type="entry name" value="MFS general substrate transporter like domains"/>
    <property type="match status" value="1"/>
</dbReference>
<comment type="caution">
    <text evidence="9">The sequence shown here is derived from an EMBL/GenBank/DDBJ whole genome shotgun (WGS) entry which is preliminary data.</text>
</comment>
<evidence type="ECO:0000313" key="10">
    <source>
        <dbReference type="Proteomes" id="UP000490980"/>
    </source>
</evidence>
<organism evidence="9 10">
    <name type="scientific">Luteibacter anthropi</name>
    <dbReference type="NCBI Taxonomy" id="564369"/>
    <lineage>
        <taxon>Bacteria</taxon>
        <taxon>Pseudomonadati</taxon>
        <taxon>Pseudomonadota</taxon>
        <taxon>Gammaproteobacteria</taxon>
        <taxon>Lysobacterales</taxon>
        <taxon>Rhodanobacteraceae</taxon>
        <taxon>Luteibacter</taxon>
    </lineage>
</organism>
<evidence type="ECO:0000256" key="2">
    <source>
        <dbReference type="ARBA" id="ARBA00022448"/>
    </source>
</evidence>